<gene>
    <name evidence="1" type="ORF">B0A66_18665</name>
</gene>
<dbReference type="Proteomes" id="UP000198345">
    <property type="component" value="Unassembled WGS sequence"/>
</dbReference>
<evidence type="ECO:0000313" key="2">
    <source>
        <dbReference type="Proteomes" id="UP000198345"/>
    </source>
</evidence>
<dbReference type="OrthoDB" id="1441010at2"/>
<evidence type="ECO:0000313" key="1">
    <source>
        <dbReference type="EMBL" id="OXA85882.1"/>
    </source>
</evidence>
<keyword evidence="2" id="KW-1185">Reference proteome</keyword>
<protein>
    <submittedName>
        <fullName evidence="1">Uncharacterized protein</fullName>
    </submittedName>
</protein>
<reference evidence="1 2" key="1">
    <citation type="submission" date="2016-11" db="EMBL/GenBank/DDBJ databases">
        <title>Whole genomes of Flavobacteriaceae.</title>
        <authorList>
            <person name="Stine C."/>
            <person name="Li C."/>
            <person name="Tadesse D."/>
        </authorList>
    </citation>
    <scope>NUCLEOTIDE SEQUENCE [LARGE SCALE GENOMIC DNA]</scope>
    <source>
        <strain evidence="1 2">DSM 18292</strain>
    </source>
</reference>
<dbReference type="SUPFAM" id="SSF55486">
    <property type="entry name" value="Metalloproteases ('zincins'), catalytic domain"/>
    <property type="match status" value="1"/>
</dbReference>
<sequence length="220" mass="25684">MGYRTPFALMPDEECIDFETDVTAGELSANDAYDLYLIAKGKDPKKYTLVCFMNLQFFFEDTGKLVWSEQEKKNYISKWEQSVRAVWSYKILKTLKDGRKIVLDFKFKTQIEGFWLSDHWELSVKKISQDFGQSSVTTFTGNSQLDDKDLNFAQKPSGEMQRGSTHEFGHMLGLDDEYTKGNVWINDKKSVMNNGEVVKGRHLTYFRNWLDKKLIKHKIQ</sequence>
<accession>A0A226GV13</accession>
<proteinExistence type="predicted"/>
<dbReference type="InterPro" id="IPR024079">
    <property type="entry name" value="MetalloPept_cat_dom_sf"/>
</dbReference>
<dbReference type="GO" id="GO:0008237">
    <property type="term" value="F:metallopeptidase activity"/>
    <property type="evidence" value="ECO:0007669"/>
    <property type="project" value="InterPro"/>
</dbReference>
<organism evidence="1 2">
    <name type="scientific">Flavobacterium hercynium</name>
    <dbReference type="NCBI Taxonomy" id="387094"/>
    <lineage>
        <taxon>Bacteria</taxon>
        <taxon>Pseudomonadati</taxon>
        <taxon>Bacteroidota</taxon>
        <taxon>Flavobacteriia</taxon>
        <taxon>Flavobacteriales</taxon>
        <taxon>Flavobacteriaceae</taxon>
        <taxon>Flavobacterium</taxon>
    </lineage>
</organism>
<dbReference type="RefSeq" id="WP_089051376.1">
    <property type="nucleotide sequence ID" value="NZ_FXTV01000017.1"/>
</dbReference>
<name>A0A226GV13_9FLAO</name>
<dbReference type="Gene3D" id="3.40.390.10">
    <property type="entry name" value="Collagenase (Catalytic Domain)"/>
    <property type="match status" value="1"/>
</dbReference>
<dbReference type="AlphaFoldDB" id="A0A226GV13"/>
<dbReference type="EMBL" id="MUGW01000046">
    <property type="protein sequence ID" value="OXA85882.1"/>
    <property type="molecule type" value="Genomic_DNA"/>
</dbReference>
<comment type="caution">
    <text evidence="1">The sequence shown here is derived from an EMBL/GenBank/DDBJ whole genome shotgun (WGS) entry which is preliminary data.</text>
</comment>